<dbReference type="EMBL" id="JBHMCY010000022">
    <property type="protein sequence ID" value="MFB9463771.1"/>
    <property type="molecule type" value="Genomic_DNA"/>
</dbReference>
<sequence length="117" mass="12073">MSKIRKALAVMALSLAPLAAAAPAHGEGSGVTPPPAGTAAARGLDFRVPGVIIWATPLQPSTRLGLGSPGQGFEMISNGGPWDYYTCDNGVTTNFWLYGRNLATNVVGYVPDCNLVG</sequence>
<keyword evidence="3" id="KW-1185">Reference proteome</keyword>
<proteinExistence type="predicted"/>
<protein>
    <recommendedName>
        <fullName evidence="4">SH3 domain-containing protein</fullName>
    </recommendedName>
</protein>
<organism evidence="2 3">
    <name type="scientific">Streptomyces cinereospinus</name>
    <dbReference type="NCBI Taxonomy" id="285561"/>
    <lineage>
        <taxon>Bacteria</taxon>
        <taxon>Bacillati</taxon>
        <taxon>Actinomycetota</taxon>
        <taxon>Actinomycetes</taxon>
        <taxon>Kitasatosporales</taxon>
        <taxon>Streptomycetaceae</taxon>
        <taxon>Streptomyces</taxon>
    </lineage>
</organism>
<accession>A0ABV5N0X8</accession>
<evidence type="ECO:0000256" key="1">
    <source>
        <dbReference type="SAM" id="SignalP"/>
    </source>
</evidence>
<dbReference type="RefSeq" id="WP_381346136.1">
    <property type="nucleotide sequence ID" value="NZ_JBHMCY010000022.1"/>
</dbReference>
<feature type="chain" id="PRO_5045965554" description="SH3 domain-containing protein" evidence="1">
    <location>
        <begin position="22"/>
        <end position="117"/>
    </location>
</feature>
<comment type="caution">
    <text evidence="2">The sequence shown here is derived from an EMBL/GenBank/DDBJ whole genome shotgun (WGS) entry which is preliminary data.</text>
</comment>
<evidence type="ECO:0008006" key="4">
    <source>
        <dbReference type="Google" id="ProtNLM"/>
    </source>
</evidence>
<keyword evidence="1" id="KW-0732">Signal</keyword>
<evidence type="ECO:0000313" key="3">
    <source>
        <dbReference type="Proteomes" id="UP001589709"/>
    </source>
</evidence>
<reference evidence="2 3" key="1">
    <citation type="submission" date="2024-09" db="EMBL/GenBank/DDBJ databases">
        <authorList>
            <person name="Sun Q."/>
            <person name="Mori K."/>
        </authorList>
    </citation>
    <scope>NUCLEOTIDE SEQUENCE [LARGE SCALE GENOMIC DNA]</scope>
    <source>
        <strain evidence="2 3">JCM 6917</strain>
    </source>
</reference>
<evidence type="ECO:0000313" key="2">
    <source>
        <dbReference type="EMBL" id="MFB9463771.1"/>
    </source>
</evidence>
<name>A0ABV5N0X8_9ACTN</name>
<gene>
    <name evidence="2" type="ORF">ACFF45_13920</name>
</gene>
<feature type="signal peptide" evidence="1">
    <location>
        <begin position="1"/>
        <end position="21"/>
    </location>
</feature>
<dbReference type="Proteomes" id="UP001589709">
    <property type="component" value="Unassembled WGS sequence"/>
</dbReference>